<evidence type="ECO:0000313" key="6">
    <source>
        <dbReference type="Proteomes" id="UP001606099"/>
    </source>
</evidence>
<dbReference type="GO" id="GO:0032259">
    <property type="term" value="P:methylation"/>
    <property type="evidence" value="ECO:0007669"/>
    <property type="project" value="UniProtKB-KW"/>
</dbReference>
<dbReference type="PROSITE" id="PS50889">
    <property type="entry name" value="S4"/>
    <property type="match status" value="1"/>
</dbReference>
<dbReference type="PANTHER" id="PTHR32319:SF0">
    <property type="entry name" value="BACTERIAL HEMOLYSIN-LIKE PROTEIN"/>
    <property type="match status" value="1"/>
</dbReference>
<comment type="similarity">
    <text evidence="2">Belongs to the TlyA family.</text>
</comment>
<dbReference type="EMBL" id="JBIGHZ010000001">
    <property type="protein sequence ID" value="MFG6446756.1"/>
    <property type="molecule type" value="Genomic_DNA"/>
</dbReference>
<dbReference type="InterPro" id="IPR047048">
    <property type="entry name" value="TlyA"/>
</dbReference>
<dbReference type="InterPro" id="IPR029063">
    <property type="entry name" value="SAM-dependent_MTases_sf"/>
</dbReference>
<keyword evidence="5" id="KW-0808">Transferase</keyword>
<accession>A0ABW7FR27</accession>
<comment type="caution">
    <text evidence="5">The sequence shown here is derived from an EMBL/GenBank/DDBJ whole genome shotgun (WGS) entry which is preliminary data.</text>
</comment>
<dbReference type="GO" id="GO:0008168">
    <property type="term" value="F:methyltransferase activity"/>
    <property type="evidence" value="ECO:0007669"/>
    <property type="project" value="UniProtKB-KW"/>
</dbReference>
<dbReference type="RefSeq" id="WP_394457858.1">
    <property type="nucleotide sequence ID" value="NZ_JBIGHZ010000001.1"/>
</dbReference>
<evidence type="ECO:0000256" key="2">
    <source>
        <dbReference type="ARBA" id="ARBA00029460"/>
    </source>
</evidence>
<feature type="domain" description="Ribosomal RNA methyltransferase FtsJ" evidence="4">
    <location>
        <begin position="59"/>
        <end position="245"/>
    </location>
</feature>
<organism evidence="5 6">
    <name type="scientific">Roseateles rivi</name>
    <dbReference type="NCBI Taxonomy" id="3299028"/>
    <lineage>
        <taxon>Bacteria</taxon>
        <taxon>Pseudomonadati</taxon>
        <taxon>Pseudomonadota</taxon>
        <taxon>Betaproteobacteria</taxon>
        <taxon>Burkholderiales</taxon>
        <taxon>Sphaerotilaceae</taxon>
        <taxon>Roseateles</taxon>
    </lineage>
</organism>
<evidence type="ECO:0000259" key="4">
    <source>
        <dbReference type="Pfam" id="PF01728"/>
    </source>
</evidence>
<sequence length="260" mass="27431">MRADQRLLALQLAPSRSAAQRLIERGVVLRASGSVVKKAGEDVPEHELLQVTDAAELRYVSRGGLKLEGALAHTGLAVAGLTVLDIGQSTGGFTDCLLQHGAAQVVGVDVGHAQLHTRLRSDERVTALEGLHVRQLSGSALAQHAPAGGFALIVGDMSFISMVGAFAHLAPWLAPQGQVLLLIKPQFELGPQALGKGGLVKDPALYPQLQARTLEAAQAQGWTVEDYFSSSIAGGDGNQEFFLWARPSQHAPTRTGTTKT</sequence>
<evidence type="ECO:0000256" key="3">
    <source>
        <dbReference type="PROSITE-ProRule" id="PRU00182"/>
    </source>
</evidence>
<dbReference type="Gene3D" id="3.10.290.10">
    <property type="entry name" value="RNA-binding S4 domain"/>
    <property type="match status" value="1"/>
</dbReference>
<keyword evidence="5" id="KW-0489">Methyltransferase</keyword>
<dbReference type="PANTHER" id="PTHR32319">
    <property type="entry name" value="BACTERIAL HEMOLYSIN-LIKE PROTEIN"/>
    <property type="match status" value="1"/>
</dbReference>
<dbReference type="Pfam" id="PF01728">
    <property type="entry name" value="FtsJ"/>
    <property type="match status" value="1"/>
</dbReference>
<reference evidence="5 6" key="1">
    <citation type="submission" date="2024-08" db="EMBL/GenBank/DDBJ databases">
        <authorList>
            <person name="Lu H."/>
        </authorList>
    </citation>
    <scope>NUCLEOTIDE SEQUENCE [LARGE SCALE GENOMIC DNA]</scope>
    <source>
        <strain evidence="5 6">BYS180W</strain>
    </source>
</reference>
<gene>
    <name evidence="5" type="ORF">ACG0Z6_00715</name>
</gene>
<dbReference type="CDD" id="cd00165">
    <property type="entry name" value="S4"/>
    <property type="match status" value="1"/>
</dbReference>
<proteinExistence type="inferred from homology"/>
<dbReference type="InterPro" id="IPR036986">
    <property type="entry name" value="S4_RNA-bd_sf"/>
</dbReference>
<dbReference type="SUPFAM" id="SSF55174">
    <property type="entry name" value="Alpha-L RNA-binding motif"/>
    <property type="match status" value="1"/>
</dbReference>
<keyword evidence="1 3" id="KW-0694">RNA-binding</keyword>
<name>A0ABW7FR27_9BURK</name>
<dbReference type="InterPro" id="IPR004538">
    <property type="entry name" value="Hemolysin_A/TlyA"/>
</dbReference>
<dbReference type="PIRSF" id="PIRSF005578">
    <property type="entry name" value="TlyA"/>
    <property type="match status" value="1"/>
</dbReference>
<dbReference type="SUPFAM" id="SSF53335">
    <property type="entry name" value="S-adenosyl-L-methionine-dependent methyltransferases"/>
    <property type="match status" value="1"/>
</dbReference>
<dbReference type="Proteomes" id="UP001606099">
    <property type="component" value="Unassembled WGS sequence"/>
</dbReference>
<dbReference type="CDD" id="cd02440">
    <property type="entry name" value="AdoMet_MTases"/>
    <property type="match status" value="1"/>
</dbReference>
<evidence type="ECO:0000313" key="5">
    <source>
        <dbReference type="EMBL" id="MFG6446756.1"/>
    </source>
</evidence>
<dbReference type="Gene3D" id="3.40.50.150">
    <property type="entry name" value="Vaccinia Virus protein VP39"/>
    <property type="match status" value="1"/>
</dbReference>
<evidence type="ECO:0000256" key="1">
    <source>
        <dbReference type="ARBA" id="ARBA00022884"/>
    </source>
</evidence>
<dbReference type="InterPro" id="IPR002877">
    <property type="entry name" value="RNA_MeTrfase_FtsJ_dom"/>
</dbReference>
<keyword evidence="6" id="KW-1185">Reference proteome</keyword>
<protein>
    <submittedName>
        <fullName evidence="5">TlyA family RNA methyltransferase</fullName>
    </submittedName>
</protein>